<evidence type="ECO:0000256" key="6">
    <source>
        <dbReference type="ARBA" id="ARBA00023136"/>
    </source>
</evidence>
<dbReference type="PANTHER" id="PTHR35851:SF1">
    <property type="entry name" value="CELL DIVISION PROTEIN FTSQ"/>
    <property type="match status" value="1"/>
</dbReference>
<keyword evidence="2" id="KW-1003">Cell membrane</keyword>
<dbReference type="Pfam" id="PF08478">
    <property type="entry name" value="POTRA_1"/>
    <property type="match status" value="1"/>
</dbReference>
<protein>
    <submittedName>
        <fullName evidence="10">FtsQ-type POTRA domain-containing protein</fullName>
    </submittedName>
</protein>
<keyword evidence="3" id="KW-0132">Cell division</keyword>
<evidence type="ECO:0000256" key="8">
    <source>
        <dbReference type="SAM" id="Phobius"/>
    </source>
</evidence>
<organism evidence="10 11">
    <name type="scientific">Candidatus Desulfatibia vada</name>
    <dbReference type="NCBI Taxonomy" id="2841696"/>
    <lineage>
        <taxon>Bacteria</taxon>
        <taxon>Pseudomonadati</taxon>
        <taxon>Thermodesulfobacteriota</taxon>
        <taxon>Desulfobacteria</taxon>
        <taxon>Desulfobacterales</taxon>
        <taxon>Desulfobacterales incertae sedis</taxon>
        <taxon>Candidatus Desulfatibia</taxon>
    </lineage>
</organism>
<dbReference type="EMBL" id="JACNIG010000250">
    <property type="protein sequence ID" value="MBC8432864.1"/>
    <property type="molecule type" value="Genomic_DNA"/>
</dbReference>
<accession>A0A8J6NZH8</accession>
<dbReference type="Gene3D" id="3.10.20.310">
    <property type="entry name" value="membrane protein fhac"/>
    <property type="match status" value="1"/>
</dbReference>
<dbReference type="InterPro" id="IPR034746">
    <property type="entry name" value="POTRA"/>
</dbReference>
<feature type="domain" description="POTRA" evidence="9">
    <location>
        <begin position="37"/>
        <end position="105"/>
    </location>
</feature>
<reference evidence="10 11" key="1">
    <citation type="submission" date="2020-08" db="EMBL/GenBank/DDBJ databases">
        <title>Bridging the membrane lipid divide: bacteria of the FCB group superphylum have the potential to synthesize archaeal ether lipids.</title>
        <authorList>
            <person name="Villanueva L."/>
            <person name="Von Meijenfeldt F.A.B."/>
            <person name="Westbye A.B."/>
            <person name="Yadav S."/>
            <person name="Hopmans E.C."/>
            <person name="Dutilh B.E."/>
            <person name="Sinninghe Damste J.S."/>
        </authorList>
    </citation>
    <scope>NUCLEOTIDE SEQUENCE [LARGE SCALE GENOMIC DNA]</scope>
    <source>
        <strain evidence="10">NIOZ-UU17</strain>
    </source>
</reference>
<name>A0A8J6NZH8_9BACT</name>
<evidence type="ECO:0000256" key="5">
    <source>
        <dbReference type="ARBA" id="ARBA00022989"/>
    </source>
</evidence>
<proteinExistence type="predicted"/>
<dbReference type="InterPro" id="IPR026579">
    <property type="entry name" value="FtsQ"/>
</dbReference>
<evidence type="ECO:0000256" key="3">
    <source>
        <dbReference type="ARBA" id="ARBA00022618"/>
    </source>
</evidence>
<dbReference type="GO" id="GO:0090529">
    <property type="term" value="P:cell septum assembly"/>
    <property type="evidence" value="ECO:0007669"/>
    <property type="project" value="InterPro"/>
</dbReference>
<keyword evidence="6 8" id="KW-0472">Membrane</keyword>
<comment type="subcellular location">
    <subcellularLocation>
        <location evidence="1">Membrane</location>
    </subcellularLocation>
</comment>
<keyword evidence="7" id="KW-0131">Cell cycle</keyword>
<dbReference type="GO" id="GO:0016020">
    <property type="term" value="C:membrane"/>
    <property type="evidence" value="ECO:0007669"/>
    <property type="project" value="UniProtKB-SubCell"/>
</dbReference>
<evidence type="ECO:0000256" key="2">
    <source>
        <dbReference type="ARBA" id="ARBA00022475"/>
    </source>
</evidence>
<dbReference type="PANTHER" id="PTHR35851">
    <property type="entry name" value="CELL DIVISION PROTEIN FTSQ"/>
    <property type="match status" value="1"/>
</dbReference>
<evidence type="ECO:0000256" key="4">
    <source>
        <dbReference type="ARBA" id="ARBA00022692"/>
    </source>
</evidence>
<evidence type="ECO:0000313" key="11">
    <source>
        <dbReference type="Proteomes" id="UP000605201"/>
    </source>
</evidence>
<sequence>MEYFKASLKISAGIAALLLVSFTFIFGYDFLTQCDYFKAKNFSVTGIGKLTKEQVLKHARLDEGVNILSVNLSEVRKRLIAHLWIAEAEVSRELPSKIHIRIKEQKALAVIDLERKFLINTAGEIFKEVSATNPDNLPIVSGLEFSDINVLGETRSLPFDAVMQVLKLGQNPHSLLPNTLIKRIHVDREIGLTIHAPAFASGMISTIKIGYHDYPGKYAGLKNVLTYIKKRNEFSRLVSIDLNNIDRIVVLPVSNESPANDQKEV</sequence>
<comment type="caution">
    <text evidence="10">The sequence shown here is derived from an EMBL/GenBank/DDBJ whole genome shotgun (WGS) entry which is preliminary data.</text>
</comment>
<evidence type="ECO:0000256" key="1">
    <source>
        <dbReference type="ARBA" id="ARBA00004370"/>
    </source>
</evidence>
<evidence type="ECO:0000256" key="7">
    <source>
        <dbReference type="ARBA" id="ARBA00023306"/>
    </source>
</evidence>
<feature type="transmembrane region" description="Helical" evidence="8">
    <location>
        <begin position="12"/>
        <end position="31"/>
    </location>
</feature>
<keyword evidence="4 8" id="KW-0812">Transmembrane</keyword>
<dbReference type="Proteomes" id="UP000605201">
    <property type="component" value="Unassembled WGS sequence"/>
</dbReference>
<dbReference type="InterPro" id="IPR013685">
    <property type="entry name" value="POTRA_FtsQ_type"/>
</dbReference>
<dbReference type="PROSITE" id="PS51779">
    <property type="entry name" value="POTRA"/>
    <property type="match status" value="1"/>
</dbReference>
<evidence type="ECO:0000313" key="10">
    <source>
        <dbReference type="EMBL" id="MBC8432864.1"/>
    </source>
</evidence>
<gene>
    <name evidence="10" type="ORF">H8D96_13215</name>
</gene>
<evidence type="ECO:0000259" key="9">
    <source>
        <dbReference type="PROSITE" id="PS51779"/>
    </source>
</evidence>
<keyword evidence="5 8" id="KW-1133">Transmembrane helix</keyword>
<dbReference type="AlphaFoldDB" id="A0A8J6NZH8"/>